<evidence type="ECO:0000313" key="3">
    <source>
        <dbReference type="Proteomes" id="UP000184031"/>
    </source>
</evidence>
<organism evidence="2 3">
    <name type="scientific">Flagellimonas taeanensis</name>
    <dbReference type="NCBI Taxonomy" id="1005926"/>
    <lineage>
        <taxon>Bacteria</taxon>
        <taxon>Pseudomonadati</taxon>
        <taxon>Bacteroidota</taxon>
        <taxon>Flavobacteriia</taxon>
        <taxon>Flavobacteriales</taxon>
        <taxon>Flavobacteriaceae</taxon>
        <taxon>Flagellimonas</taxon>
    </lineage>
</organism>
<sequence length="116" mass="13973">MCKSLNILSRSKNGILTFCNQSKLFQLIFNNLCFELYEWELEALKEYIGQLDIAYWESHLKNWAHQRKIPISVGKKHFIILVNKEEIHEIMNLLSYEKTKIELLDYQDIDYQFIEN</sequence>
<reference evidence="2 3" key="1">
    <citation type="submission" date="2016-11" db="EMBL/GenBank/DDBJ databases">
        <authorList>
            <person name="Varghese N."/>
            <person name="Submissions S."/>
        </authorList>
    </citation>
    <scope>NUCLEOTIDE SEQUENCE [LARGE SCALE GENOMIC DNA]</scope>
    <source>
        <strain evidence="2 3">CGMCC 1.12174</strain>
        <strain evidence="1 4">DSM 26351</strain>
    </source>
</reference>
<keyword evidence="4" id="KW-1185">Reference proteome</keyword>
<protein>
    <submittedName>
        <fullName evidence="2">Uncharacterized protein</fullName>
    </submittedName>
</protein>
<evidence type="ECO:0000313" key="1">
    <source>
        <dbReference type="EMBL" id="SFB76934.1"/>
    </source>
</evidence>
<dbReference type="Proteomes" id="UP000184031">
    <property type="component" value="Unassembled WGS sequence"/>
</dbReference>
<name>A0A1M6RWN6_9FLAO</name>
<dbReference type="InterPro" id="IPR046508">
    <property type="entry name" value="DUF6686"/>
</dbReference>
<gene>
    <name evidence="1" type="ORF">SAMN04487891_102230</name>
    <name evidence="2" type="ORF">SAMN05216293_0908</name>
</gene>
<dbReference type="Proteomes" id="UP000198940">
    <property type="component" value="Unassembled WGS sequence"/>
</dbReference>
<evidence type="ECO:0000313" key="2">
    <source>
        <dbReference type="EMBL" id="SHK36965.1"/>
    </source>
</evidence>
<dbReference type="EMBL" id="FRAT01000002">
    <property type="protein sequence ID" value="SHK36965.1"/>
    <property type="molecule type" value="Genomic_DNA"/>
</dbReference>
<dbReference type="RefSeq" id="WP_072877352.1">
    <property type="nucleotide sequence ID" value="NZ_FOKU01000002.1"/>
</dbReference>
<evidence type="ECO:0000313" key="4">
    <source>
        <dbReference type="Proteomes" id="UP000198940"/>
    </source>
</evidence>
<accession>A0A3A1NWP4</accession>
<dbReference type="EMBL" id="FOKU01000002">
    <property type="protein sequence ID" value="SFB76934.1"/>
    <property type="molecule type" value="Genomic_DNA"/>
</dbReference>
<dbReference type="AlphaFoldDB" id="A0A1M6RWN6"/>
<dbReference type="Pfam" id="PF20391">
    <property type="entry name" value="DUF6686"/>
    <property type="match status" value="1"/>
</dbReference>
<accession>A0A1M6RWN6</accession>
<proteinExistence type="predicted"/>
<dbReference type="OrthoDB" id="1145224at2"/>
<comment type="caution">
    <text evidence="2">The sequence shown here is derived from an EMBL/GenBank/DDBJ whole genome shotgun (WGS) entry which is preliminary data.</text>
</comment>